<protein>
    <submittedName>
        <fullName evidence="3">Uncharacterized protein</fullName>
    </submittedName>
</protein>
<evidence type="ECO:0000313" key="2">
    <source>
        <dbReference type="Proteomes" id="UP000515153"/>
    </source>
</evidence>
<proteinExistence type="predicted"/>
<dbReference type="Pfam" id="PF19271">
    <property type="entry name" value="Nis1"/>
    <property type="match status" value="1"/>
</dbReference>
<feature type="signal peptide" evidence="1">
    <location>
        <begin position="1"/>
        <end position="17"/>
    </location>
</feature>
<sequence>MMQLLATALTFAAGAAAYINGMSAPATVKRGEAFTAQLNSSIYIQNYNDFGVVWGLSRSNLNASACAGCVGRFLGYTNLFGNTPDVKVPSSGTVGVQVTVPADQLPGEYKLVAGASYLVGASGVTGFNYFNSTIQVTE</sequence>
<accession>A0A6P8B743</accession>
<keyword evidence="2" id="KW-1185">Reference proteome</keyword>
<dbReference type="GeneID" id="41960421"/>
<evidence type="ECO:0000313" key="3">
    <source>
        <dbReference type="RefSeq" id="XP_030983036.1"/>
    </source>
</evidence>
<reference evidence="3" key="2">
    <citation type="submission" date="2019-10" db="EMBL/GenBank/DDBJ databases">
        <authorList>
            <consortium name="NCBI Genome Project"/>
        </authorList>
    </citation>
    <scope>NUCLEOTIDE SEQUENCE</scope>
    <source>
        <strain evidence="3">NI907</strain>
    </source>
</reference>
<reference evidence="2 3" key="1">
    <citation type="journal article" date="2019" name="Mol. Biol. Evol.">
        <title>Blast fungal genomes show frequent chromosomal changes, gene gains and losses, and effector gene turnover.</title>
        <authorList>
            <person name="Gomez Luciano L.B."/>
            <person name="Jason Tsai I."/>
            <person name="Chuma I."/>
            <person name="Tosa Y."/>
            <person name="Chen Y.H."/>
            <person name="Li J.Y."/>
            <person name="Li M.Y."/>
            <person name="Jade Lu M.Y."/>
            <person name="Nakayashiki H."/>
            <person name="Li W.H."/>
        </authorList>
    </citation>
    <scope>NUCLEOTIDE SEQUENCE [LARGE SCALE GENOMIC DNA]</scope>
    <source>
        <strain evidence="2 3">NI907</strain>
    </source>
</reference>
<reference evidence="3" key="3">
    <citation type="submission" date="2025-08" db="UniProtKB">
        <authorList>
            <consortium name="RefSeq"/>
        </authorList>
    </citation>
    <scope>IDENTIFICATION</scope>
    <source>
        <strain evidence="3">NI907</strain>
    </source>
</reference>
<evidence type="ECO:0000256" key="1">
    <source>
        <dbReference type="SAM" id="SignalP"/>
    </source>
</evidence>
<dbReference type="InterPro" id="IPR045469">
    <property type="entry name" value="Nis1"/>
</dbReference>
<organism evidence="2 3">
    <name type="scientific">Pyricularia grisea</name>
    <name type="common">Crabgrass-specific blast fungus</name>
    <name type="synonym">Magnaporthe grisea</name>
    <dbReference type="NCBI Taxonomy" id="148305"/>
    <lineage>
        <taxon>Eukaryota</taxon>
        <taxon>Fungi</taxon>
        <taxon>Dikarya</taxon>
        <taxon>Ascomycota</taxon>
        <taxon>Pezizomycotina</taxon>
        <taxon>Sordariomycetes</taxon>
        <taxon>Sordariomycetidae</taxon>
        <taxon>Magnaporthales</taxon>
        <taxon>Pyriculariaceae</taxon>
        <taxon>Pyricularia</taxon>
    </lineage>
</organism>
<dbReference type="KEGG" id="pgri:PgNI_05481"/>
<keyword evidence="1" id="KW-0732">Signal</keyword>
<dbReference type="RefSeq" id="XP_030983036.1">
    <property type="nucleotide sequence ID" value="XM_031125512.1"/>
</dbReference>
<feature type="chain" id="PRO_5027784645" evidence="1">
    <location>
        <begin position="18"/>
        <end position="138"/>
    </location>
</feature>
<name>A0A6P8B743_PYRGI</name>
<dbReference type="Proteomes" id="UP000515153">
    <property type="component" value="Chromosome I"/>
</dbReference>
<dbReference type="AlphaFoldDB" id="A0A6P8B743"/>
<gene>
    <name evidence="3" type="ORF">PgNI_05481</name>
</gene>